<dbReference type="GO" id="GO:0008745">
    <property type="term" value="F:N-acetylmuramoyl-L-alanine amidase activity"/>
    <property type="evidence" value="ECO:0007669"/>
    <property type="project" value="InterPro"/>
</dbReference>
<feature type="domain" description="MurNAc-LAA" evidence="3">
    <location>
        <begin position="121"/>
        <end position="239"/>
    </location>
</feature>
<comment type="caution">
    <text evidence="4">The sequence shown here is derived from an EMBL/GenBank/DDBJ whole genome shotgun (WGS) entry which is preliminary data.</text>
</comment>
<gene>
    <name evidence="4" type="ORF">H8876_03525</name>
</gene>
<evidence type="ECO:0000256" key="2">
    <source>
        <dbReference type="SAM" id="SignalP"/>
    </source>
</evidence>
<dbReference type="SUPFAM" id="SSF53187">
    <property type="entry name" value="Zn-dependent exopeptidases"/>
    <property type="match status" value="1"/>
</dbReference>
<dbReference type="EMBL" id="JACRWC010000048">
    <property type="protein sequence ID" value="MBC5999069.1"/>
    <property type="molecule type" value="Genomic_DNA"/>
</dbReference>
<dbReference type="Pfam" id="PF01520">
    <property type="entry name" value="Amidase_3"/>
    <property type="match status" value="1"/>
</dbReference>
<dbReference type="PANTHER" id="PTHR30404:SF0">
    <property type="entry name" value="N-ACETYLMURAMOYL-L-ALANINE AMIDASE AMIC"/>
    <property type="match status" value="1"/>
</dbReference>
<dbReference type="PANTHER" id="PTHR30404">
    <property type="entry name" value="N-ACETYLMURAMOYL-L-ALANINE AMIDASE"/>
    <property type="match status" value="1"/>
</dbReference>
<dbReference type="Proteomes" id="UP000644115">
    <property type="component" value="Unassembled WGS sequence"/>
</dbReference>
<evidence type="ECO:0000256" key="1">
    <source>
        <dbReference type="ARBA" id="ARBA00022801"/>
    </source>
</evidence>
<dbReference type="InterPro" id="IPR002508">
    <property type="entry name" value="MurNAc-LAA_cat"/>
</dbReference>
<dbReference type="SMART" id="SM00646">
    <property type="entry name" value="Ami_3"/>
    <property type="match status" value="1"/>
</dbReference>
<evidence type="ECO:0000259" key="3">
    <source>
        <dbReference type="SMART" id="SM00646"/>
    </source>
</evidence>
<dbReference type="AlphaFoldDB" id="A0A923NCU6"/>
<sequence length="251" mass="27540">MKRKISNFLILSLVVGMLAAAFYQEDLAGQLSYVTGQLVAEQEEFVVVIDPGHGGMDGGAQARDGTSEKDINLAISKGLQRRLQADGIKTILTRNGDEGLYEKNAKGAIRTLKTQDMKRRKQIIEASGADLAVSIHLNSFTQDPSVCGAQVFYPSEGDPEVVAESKAAAKILQDGFNKDINTRKARGEMGKNDVFLLRCPSSPVIIAECGFLSNSEDLHNLKKRGYQEQIVKILHKSIRSYLQQKSRSKAQ</sequence>
<feature type="signal peptide" evidence="2">
    <location>
        <begin position="1"/>
        <end position="28"/>
    </location>
</feature>
<keyword evidence="1" id="KW-0378">Hydrolase</keyword>
<feature type="chain" id="PRO_5038540608" evidence="2">
    <location>
        <begin position="29"/>
        <end position="251"/>
    </location>
</feature>
<evidence type="ECO:0000313" key="5">
    <source>
        <dbReference type="Proteomes" id="UP000644115"/>
    </source>
</evidence>
<keyword evidence="5" id="KW-1185">Reference proteome</keyword>
<accession>A0A923NCU6</accession>
<dbReference type="RefSeq" id="WP_249286550.1">
    <property type="nucleotide sequence ID" value="NZ_JACRWC010000048.1"/>
</dbReference>
<keyword evidence="2" id="KW-0732">Signal</keyword>
<organism evidence="4 5">
    <name type="scientific">Lentihominibacter faecis</name>
    <dbReference type="NCBI Taxonomy" id="2764712"/>
    <lineage>
        <taxon>Bacteria</taxon>
        <taxon>Bacillati</taxon>
        <taxon>Bacillota</taxon>
        <taxon>Clostridia</taxon>
        <taxon>Peptostreptococcales</taxon>
        <taxon>Anaerovoracaceae</taxon>
        <taxon>Lentihominibacter</taxon>
    </lineage>
</organism>
<dbReference type="InterPro" id="IPR050695">
    <property type="entry name" value="N-acetylmuramoyl_amidase_3"/>
</dbReference>
<protein>
    <submittedName>
        <fullName evidence="4">N-acetylmuramoyl-L-alanine amidase</fullName>
    </submittedName>
</protein>
<reference evidence="4" key="1">
    <citation type="submission" date="2020-08" db="EMBL/GenBank/DDBJ databases">
        <authorList>
            <person name="Liu C."/>
            <person name="Sun Q."/>
        </authorList>
    </citation>
    <scope>NUCLEOTIDE SEQUENCE</scope>
    <source>
        <strain evidence="4">BX16</strain>
    </source>
</reference>
<dbReference type="GO" id="GO:0030288">
    <property type="term" value="C:outer membrane-bounded periplasmic space"/>
    <property type="evidence" value="ECO:0007669"/>
    <property type="project" value="TreeGrafter"/>
</dbReference>
<dbReference type="CDD" id="cd02696">
    <property type="entry name" value="MurNAc-LAA"/>
    <property type="match status" value="1"/>
</dbReference>
<evidence type="ECO:0000313" key="4">
    <source>
        <dbReference type="EMBL" id="MBC5999069.1"/>
    </source>
</evidence>
<proteinExistence type="predicted"/>
<dbReference type="GO" id="GO:0009253">
    <property type="term" value="P:peptidoglycan catabolic process"/>
    <property type="evidence" value="ECO:0007669"/>
    <property type="project" value="InterPro"/>
</dbReference>
<name>A0A923NCU6_9FIRM</name>
<dbReference type="Gene3D" id="3.40.630.40">
    <property type="entry name" value="Zn-dependent exopeptidases"/>
    <property type="match status" value="1"/>
</dbReference>